<keyword evidence="1 4" id="KW-0808">Transferase</keyword>
<feature type="binding site" evidence="4">
    <location>
        <begin position="80"/>
        <end position="82"/>
    </location>
    <ligand>
        <name>acetyl-CoA</name>
        <dbReference type="ChEBI" id="CHEBI:57288"/>
        <label>1</label>
    </ligand>
</feature>
<evidence type="ECO:0000313" key="6">
    <source>
        <dbReference type="EMBL" id="KSZ58425.1"/>
    </source>
</evidence>
<feature type="binding site" evidence="4">
    <location>
        <begin position="240"/>
        <end position="242"/>
    </location>
    <ligand>
        <name>acetyl-CoA</name>
        <dbReference type="ChEBI" id="CHEBI:57288"/>
        <label>2</label>
    </ligand>
</feature>
<dbReference type="InterPro" id="IPR000182">
    <property type="entry name" value="GNAT_dom"/>
</dbReference>
<dbReference type="PANTHER" id="PTHR43617:SF31">
    <property type="entry name" value="MYCOTHIOL ACETYLTRANSFERASE"/>
    <property type="match status" value="1"/>
</dbReference>
<feature type="binding site" evidence="4">
    <location>
        <position position="223"/>
    </location>
    <ligand>
        <name>1D-myo-inositol 2-(L-cysteinylamino)-2-deoxy-alpha-D-glucopyranoside</name>
        <dbReference type="ChEBI" id="CHEBI:58887"/>
    </ligand>
</feature>
<dbReference type="CDD" id="cd04301">
    <property type="entry name" value="NAT_SF"/>
    <property type="match status" value="2"/>
</dbReference>
<dbReference type="InterPro" id="IPR016181">
    <property type="entry name" value="Acyl_CoA_acyltransferase"/>
</dbReference>
<dbReference type="PIRSF" id="PIRSF021524">
    <property type="entry name" value="MSH_acetyltransferase"/>
    <property type="match status" value="1"/>
</dbReference>
<dbReference type="GO" id="GO:0035447">
    <property type="term" value="F:mycothiol synthase activity"/>
    <property type="evidence" value="ECO:0007669"/>
    <property type="project" value="UniProtKB-UniRule"/>
</dbReference>
<dbReference type="EC" id="2.3.1.189" evidence="4"/>
<sequence>MSTDTEFVDHPSADHAEAVRAVLSRATQTDGTAPISEQAVHSLGRDGAARHLVALGGDGEVAGYANVVPAQDGHPAMAEVVVDPPRRGHGLGRELVERALTEGGDGTRVWAHGDLPAAQAVARRLGLTGVRELLQLRRSLAQDDLPALEVPDSVLLRTYGGPEDDAELLRVNAAAFEWHPEQGRWTAADVEERRRESWFDPEGLFLAFDPAEPDRLLGFHWTKVHPATASDPQLGEVYVVGIDSSAQGRGLGRLLTLAGLHYLRDRGLPGVLLYVEGDNTAALNTYGKLGFERFHVDVAYARA</sequence>
<keyword evidence="3 4" id="KW-0012">Acyltransferase</keyword>
<dbReference type="Gene3D" id="3.40.630.30">
    <property type="match status" value="1"/>
</dbReference>
<proteinExistence type="inferred from homology"/>
<reference evidence="6 7" key="2">
    <citation type="journal article" date="2016" name="Genome Announc.">
        <title>Draft Genome Sequence of a Versatile Hydrocarbon-Degrading Bacterium, Rhodococcus pyridinivorans Strain KG-16, Collected from Oil Fields in India.</title>
        <authorList>
            <person name="Aggarwal R.K."/>
            <person name="Dawar C."/>
            <person name="Phanindranath R."/>
            <person name="Mutnuri L."/>
            <person name="Dayal A.M."/>
        </authorList>
    </citation>
    <scope>NUCLEOTIDE SEQUENCE [LARGE SCALE GENOMIC DNA]</scope>
    <source>
        <strain evidence="6 7">KG-16</strain>
    </source>
</reference>
<feature type="binding site" evidence="4">
    <location>
        <position position="181"/>
    </location>
    <ligand>
        <name>1D-myo-inositol 2-(L-cysteinylamino)-2-deoxy-alpha-D-glucopyranoside</name>
        <dbReference type="ChEBI" id="CHEBI:58887"/>
    </ligand>
</feature>
<reference evidence="7" key="1">
    <citation type="submission" date="2015-01" db="EMBL/GenBank/DDBJ databases">
        <title>Draft genome sequence of Rhodococcus pyridinivorans strain KG-16, a hydrocarbon-degrading bacterium.</title>
        <authorList>
            <person name="Aggarwal R.K."/>
            <person name="Dawar C."/>
        </authorList>
    </citation>
    <scope>NUCLEOTIDE SEQUENCE [LARGE SCALE GENOMIC DNA]</scope>
    <source>
        <strain evidence="7">KG-16</strain>
    </source>
</reference>
<dbReference type="PROSITE" id="PS51186">
    <property type="entry name" value="GNAT"/>
    <property type="match status" value="2"/>
</dbReference>
<dbReference type="PANTHER" id="PTHR43617">
    <property type="entry name" value="L-AMINO ACID N-ACETYLTRANSFERASE"/>
    <property type="match status" value="1"/>
</dbReference>
<dbReference type="AlphaFoldDB" id="A0A0V9UKB6"/>
<dbReference type="InterPro" id="IPR017813">
    <property type="entry name" value="Mycothiol_AcTrfase"/>
</dbReference>
<dbReference type="GO" id="GO:0008999">
    <property type="term" value="F:protein-N-terminal-alanine acetyltransferase activity"/>
    <property type="evidence" value="ECO:0007669"/>
    <property type="project" value="TreeGrafter"/>
</dbReference>
<dbReference type="NCBIfam" id="TIGR03448">
    <property type="entry name" value="mycothiol_MshD"/>
    <property type="match status" value="1"/>
</dbReference>
<feature type="binding site" evidence="4">
    <location>
        <position position="274"/>
    </location>
    <ligand>
        <name>1D-myo-inositol 2-(L-cysteinylamino)-2-deoxy-alpha-D-glucopyranoside</name>
        <dbReference type="ChEBI" id="CHEBI:58887"/>
    </ligand>
</feature>
<comment type="subunit">
    <text evidence="4">Monomer.</text>
</comment>
<feature type="domain" description="N-acetyltransferase" evidence="5">
    <location>
        <begin position="6"/>
        <end position="151"/>
    </location>
</feature>
<comment type="function">
    <text evidence="4">Catalyzes the transfer of acetyl from acetyl-CoA to desacetylmycothiol (Cys-GlcN-Ins) to form mycothiol.</text>
</comment>
<feature type="binding site" evidence="4">
    <location>
        <begin position="279"/>
        <end position="284"/>
    </location>
    <ligand>
        <name>acetyl-CoA</name>
        <dbReference type="ChEBI" id="CHEBI:57288"/>
        <label>2</label>
    </ligand>
</feature>
<evidence type="ECO:0000313" key="7">
    <source>
        <dbReference type="Proteomes" id="UP000053060"/>
    </source>
</evidence>
<comment type="catalytic activity">
    <reaction evidence="4">
        <text>1D-myo-inositol 2-(L-cysteinylamino)-2-deoxy-alpha-D-glucopyranoside + acetyl-CoA = mycothiol + CoA + H(+)</text>
        <dbReference type="Rhea" id="RHEA:26172"/>
        <dbReference type="ChEBI" id="CHEBI:15378"/>
        <dbReference type="ChEBI" id="CHEBI:16768"/>
        <dbReference type="ChEBI" id="CHEBI:57287"/>
        <dbReference type="ChEBI" id="CHEBI:57288"/>
        <dbReference type="ChEBI" id="CHEBI:58887"/>
        <dbReference type="EC" id="2.3.1.189"/>
    </reaction>
</comment>
<name>A0A0V9UKB6_9NOCA</name>
<gene>
    <name evidence="4" type="primary">mshD</name>
    <name evidence="6" type="ORF">Z045_10985</name>
</gene>
<feature type="binding site" evidence="4">
    <location>
        <begin position="247"/>
        <end position="253"/>
    </location>
    <ligand>
        <name>acetyl-CoA</name>
        <dbReference type="ChEBI" id="CHEBI:57288"/>
        <label>2</label>
    </ligand>
</feature>
<dbReference type="Proteomes" id="UP000053060">
    <property type="component" value="Unassembled WGS sequence"/>
</dbReference>
<evidence type="ECO:0000256" key="3">
    <source>
        <dbReference type="ARBA" id="ARBA00023315"/>
    </source>
</evidence>
<dbReference type="InterPro" id="IPR050276">
    <property type="entry name" value="MshD_Acetyltransferase"/>
</dbReference>
<feature type="binding site" evidence="4">
    <location>
        <position position="37"/>
    </location>
    <ligand>
        <name>1D-myo-inositol 2-(L-cysteinylamino)-2-deoxy-alpha-D-glucopyranoside</name>
        <dbReference type="ChEBI" id="CHEBI:58887"/>
    </ligand>
</feature>
<dbReference type="Pfam" id="PF00583">
    <property type="entry name" value="Acetyltransf_1"/>
    <property type="match status" value="2"/>
</dbReference>
<comment type="caution">
    <text evidence="6">The sequence shown here is derived from an EMBL/GenBank/DDBJ whole genome shotgun (WGS) entry which is preliminary data.</text>
</comment>
<comment type="caution">
    <text evidence="4">Lacks conserved residue(s) required for the propagation of feature annotation.</text>
</comment>
<evidence type="ECO:0000256" key="1">
    <source>
        <dbReference type="ARBA" id="ARBA00022679"/>
    </source>
</evidence>
<dbReference type="HAMAP" id="MF_01698">
    <property type="entry name" value="MshD"/>
    <property type="match status" value="1"/>
</dbReference>
<dbReference type="GO" id="GO:0010125">
    <property type="term" value="P:mycothiol biosynthetic process"/>
    <property type="evidence" value="ECO:0007669"/>
    <property type="project" value="UniProtKB-UniRule"/>
</dbReference>
<dbReference type="PATRIC" id="fig|1441730.3.peg.2290"/>
<evidence type="ECO:0000256" key="4">
    <source>
        <dbReference type="HAMAP-Rule" id="MF_01698"/>
    </source>
</evidence>
<feature type="domain" description="N-acetyltransferase" evidence="5">
    <location>
        <begin position="154"/>
        <end position="303"/>
    </location>
</feature>
<dbReference type="EMBL" id="AZXY01000005">
    <property type="protein sequence ID" value="KSZ58425.1"/>
    <property type="molecule type" value="Genomic_DNA"/>
</dbReference>
<keyword evidence="2 4" id="KW-0677">Repeat</keyword>
<dbReference type="RefSeq" id="WP_060651903.1">
    <property type="nucleotide sequence ID" value="NZ_AZXY01000005.1"/>
</dbReference>
<protein>
    <recommendedName>
        <fullName evidence="4">Mycothiol acetyltransferase</fullName>
        <shortName evidence="4">MSH acetyltransferase</shortName>
        <ecNumber evidence="4">2.3.1.189</ecNumber>
    </recommendedName>
    <alternativeName>
        <fullName evidence="4">Mycothiol synthase</fullName>
    </alternativeName>
</protein>
<dbReference type="SUPFAM" id="SSF55729">
    <property type="entry name" value="Acyl-CoA N-acyltransferases (Nat)"/>
    <property type="match status" value="1"/>
</dbReference>
<accession>A0A0V9UKB6</accession>
<organism evidence="6 7">
    <name type="scientific">Rhodococcus pyridinivorans KG-16</name>
    <dbReference type="NCBI Taxonomy" id="1441730"/>
    <lineage>
        <taxon>Bacteria</taxon>
        <taxon>Bacillati</taxon>
        <taxon>Actinomycetota</taxon>
        <taxon>Actinomycetes</taxon>
        <taxon>Mycobacteriales</taxon>
        <taxon>Nocardiaceae</taxon>
        <taxon>Rhodococcus</taxon>
    </lineage>
</organism>
<feature type="binding site" evidence="4">
    <location>
        <position position="236"/>
    </location>
    <ligand>
        <name>1D-myo-inositol 2-(L-cysteinylamino)-2-deoxy-alpha-D-glucopyranoside</name>
        <dbReference type="ChEBI" id="CHEBI:58887"/>
    </ligand>
</feature>
<evidence type="ECO:0000256" key="2">
    <source>
        <dbReference type="ARBA" id="ARBA00022737"/>
    </source>
</evidence>
<comment type="similarity">
    <text evidence="4">Belongs to the acetyltransferase family. MshD subfamily.</text>
</comment>
<evidence type="ECO:0000259" key="5">
    <source>
        <dbReference type="PROSITE" id="PS51186"/>
    </source>
</evidence>